<dbReference type="Proteomes" id="UP000194350">
    <property type="component" value="Unassembled WGS sequence"/>
</dbReference>
<protein>
    <submittedName>
        <fullName evidence="1">Uncharacterized protein</fullName>
    </submittedName>
</protein>
<gene>
    <name evidence="1" type="ORF">Xvie_04075</name>
</gene>
<name>A0A1Y2S5U0_9GAMM</name>
<dbReference type="AlphaFoldDB" id="A0A1Y2S5U0"/>
<evidence type="ECO:0000313" key="1">
    <source>
        <dbReference type="EMBL" id="OTA14007.1"/>
    </source>
</evidence>
<evidence type="ECO:0000313" key="2">
    <source>
        <dbReference type="Proteomes" id="UP000194350"/>
    </source>
</evidence>
<comment type="caution">
    <text evidence="1">The sequence shown here is derived from an EMBL/GenBank/DDBJ whole genome shotgun (WGS) entry which is preliminary data.</text>
</comment>
<reference evidence="1 2" key="1">
    <citation type="submission" date="2016-10" db="EMBL/GenBank/DDBJ databases">
        <title>Systematic genetic and metabolomic analysis of Xenorhabdus and Photorhabdus spp., highlights the requirements for a dual symbiotic and pathogenic life style.</title>
        <authorList>
            <person name="Tobias N.J."/>
            <person name="Wolff H."/>
            <person name="Djahanschiri B."/>
            <person name="Pidot S.J."/>
            <person name="Stinear T.P."/>
            <person name="Ebersberger I."/>
            <person name="Bode H.B."/>
        </authorList>
    </citation>
    <scope>NUCLEOTIDE SEQUENCE [LARGE SCALE GENOMIC DNA]</scope>
    <source>
        <strain evidence="1 2">DSM 22392</strain>
    </source>
</reference>
<proteinExistence type="predicted"/>
<accession>A0A1Y2S5U0</accession>
<keyword evidence="2" id="KW-1185">Reference proteome</keyword>
<sequence length="91" mass="10321">MKEPILASIKFDTSELDKKIDELKSLFLEGIPEELTDVITSLLGNIIFVNSSTTRRTLGAVEIIYLLDFDLGTYNEILTTVRTLKTKFTHQ</sequence>
<organism evidence="1 2">
    <name type="scientific">Xenorhabdus vietnamensis</name>
    <dbReference type="NCBI Taxonomy" id="351656"/>
    <lineage>
        <taxon>Bacteria</taxon>
        <taxon>Pseudomonadati</taxon>
        <taxon>Pseudomonadota</taxon>
        <taxon>Gammaproteobacteria</taxon>
        <taxon>Enterobacterales</taxon>
        <taxon>Morganellaceae</taxon>
        <taxon>Xenorhabdus</taxon>
    </lineage>
</organism>
<dbReference type="EMBL" id="MUBJ01000078">
    <property type="protein sequence ID" value="OTA14007.1"/>
    <property type="molecule type" value="Genomic_DNA"/>
</dbReference>
<dbReference type="OrthoDB" id="6638235at2"/>